<organism evidence="2 3">
    <name type="scientific">Saxophila tyrrhenica</name>
    <dbReference type="NCBI Taxonomy" id="1690608"/>
    <lineage>
        <taxon>Eukaryota</taxon>
        <taxon>Fungi</taxon>
        <taxon>Dikarya</taxon>
        <taxon>Ascomycota</taxon>
        <taxon>Pezizomycotina</taxon>
        <taxon>Dothideomycetes</taxon>
        <taxon>Dothideomycetidae</taxon>
        <taxon>Mycosphaerellales</taxon>
        <taxon>Extremaceae</taxon>
        <taxon>Saxophila</taxon>
    </lineage>
</organism>
<comment type="caution">
    <text evidence="2">The sequence shown here is derived from an EMBL/GenBank/DDBJ whole genome shotgun (WGS) entry which is preliminary data.</text>
</comment>
<dbReference type="Proteomes" id="UP001337655">
    <property type="component" value="Unassembled WGS sequence"/>
</dbReference>
<evidence type="ECO:0000313" key="3">
    <source>
        <dbReference type="Proteomes" id="UP001337655"/>
    </source>
</evidence>
<evidence type="ECO:0000256" key="1">
    <source>
        <dbReference type="SAM" id="MobiDB-lite"/>
    </source>
</evidence>
<dbReference type="EMBL" id="JAVRRT010000011">
    <property type="protein sequence ID" value="KAK5167687.1"/>
    <property type="molecule type" value="Genomic_DNA"/>
</dbReference>
<keyword evidence="3" id="KW-1185">Reference proteome</keyword>
<dbReference type="RefSeq" id="XP_064657393.1">
    <property type="nucleotide sequence ID" value="XM_064804623.1"/>
</dbReference>
<reference evidence="2 3" key="1">
    <citation type="submission" date="2023-08" db="EMBL/GenBank/DDBJ databases">
        <title>Black Yeasts Isolated from many extreme environments.</title>
        <authorList>
            <person name="Coleine C."/>
            <person name="Stajich J.E."/>
            <person name="Selbmann L."/>
        </authorList>
    </citation>
    <scope>NUCLEOTIDE SEQUENCE [LARGE SCALE GENOMIC DNA]</scope>
    <source>
        <strain evidence="2 3">CCFEE 5935</strain>
    </source>
</reference>
<dbReference type="AlphaFoldDB" id="A0AAV9P8D0"/>
<gene>
    <name evidence="2" type="ORF">LTR77_007386</name>
</gene>
<accession>A0AAV9P8D0</accession>
<proteinExistence type="predicted"/>
<protein>
    <submittedName>
        <fullName evidence="2">Uncharacterized protein</fullName>
    </submittedName>
</protein>
<sequence>MSVVKTYILAPNFSFQPDGSIKIGNIIAEPFRPTKPLSALDLVTNSIEIITTTELQSSIRKVKSRSGHGSIWAQFLQTASGHVGAGKSTDRATSYESDSLDTIQLKYDPTEDQVTPLLQNSKVLAAMNAGIFGRQPVYMITGLKIARGFSMKNQVTTNYEVSTGFGVPVTDQISVGFDVGRGHGNEVETSFRSANDIIFAYQLHKIALKGRKTTTTNVDVYAPKSAFLHDDDDERDRDVAIVNPASADDVDEALAADESTEIEVANVMDGEEEQARKNQTRLKVALNLEPQHLRIPARERPPAQKAYSNQALPHPNSHSFRTNLHTFTDLQHADRRSRSSKTPLPAHHTTSSRSLAGGSHCSRRIMSDYIDPEFQGDALAGFESMDNFMDWDGGEDWVPDWVGVEDDAAQGR</sequence>
<name>A0AAV9P8D0_9PEZI</name>
<evidence type="ECO:0000313" key="2">
    <source>
        <dbReference type="EMBL" id="KAK5167687.1"/>
    </source>
</evidence>
<dbReference type="GeneID" id="89928722"/>
<feature type="compositionally biased region" description="Polar residues" evidence="1">
    <location>
        <begin position="306"/>
        <end position="329"/>
    </location>
</feature>
<feature type="region of interest" description="Disordered" evidence="1">
    <location>
        <begin position="292"/>
        <end position="359"/>
    </location>
</feature>